<dbReference type="GO" id="GO:0016747">
    <property type="term" value="F:acyltransferase activity, transferring groups other than amino-acyl groups"/>
    <property type="evidence" value="ECO:0007669"/>
    <property type="project" value="InterPro"/>
</dbReference>
<accession>A0A1V3ITY2</accession>
<proteinExistence type="predicted"/>
<dbReference type="Pfam" id="PF13420">
    <property type="entry name" value="Acetyltransf_4"/>
    <property type="match status" value="1"/>
</dbReference>
<dbReference type="PANTHER" id="PTHR43415:SF3">
    <property type="entry name" value="GNAT-FAMILY ACETYLTRANSFERASE"/>
    <property type="match status" value="1"/>
</dbReference>
<dbReference type="RefSeq" id="WP_077478855.1">
    <property type="nucleotide sequence ID" value="NZ_MLHL01000095.1"/>
</dbReference>
<dbReference type="AlphaFoldDB" id="A0A1V3ITY2"/>
<feature type="domain" description="N-acetyltransferase" evidence="1">
    <location>
        <begin position="1"/>
        <end position="157"/>
    </location>
</feature>
<dbReference type="SUPFAM" id="SSF55729">
    <property type="entry name" value="Acyl-CoA N-acyltransferases (Nat)"/>
    <property type="match status" value="1"/>
</dbReference>
<dbReference type="Proteomes" id="UP000189161">
    <property type="component" value="Unassembled WGS sequence"/>
</dbReference>
<dbReference type="InterPro" id="IPR020036">
    <property type="entry name" value="PseH"/>
</dbReference>
<evidence type="ECO:0000313" key="2">
    <source>
        <dbReference type="EMBL" id="OOF45500.1"/>
    </source>
</evidence>
<sequence length="168" mass="19845">MILRELSNTDLEEILAIRNHDEIRKYMFNTQLISLEQHKEWFQRYLQDNSKITLLGVDEQANIIGVLNINFLTSDRKIVDWGFYVKPNSPKGSGTKLLILGLEKIFNEYQSRKVFGQSIGFNDKSIQIHKKLGFKQEGILREHYHRDGKFYDIYEFGLLNTEYQRLAL</sequence>
<dbReference type="EMBL" id="MLHL01000095">
    <property type="protein sequence ID" value="OOF45500.1"/>
    <property type="molecule type" value="Genomic_DNA"/>
</dbReference>
<keyword evidence="2" id="KW-0808">Transferase</keyword>
<dbReference type="InterPro" id="IPR016181">
    <property type="entry name" value="Acyl_CoA_acyltransferase"/>
</dbReference>
<organism evidence="2 3">
    <name type="scientific">Rodentibacter trehalosifermentans</name>
    <dbReference type="NCBI Taxonomy" id="1908263"/>
    <lineage>
        <taxon>Bacteria</taxon>
        <taxon>Pseudomonadati</taxon>
        <taxon>Pseudomonadota</taxon>
        <taxon>Gammaproteobacteria</taxon>
        <taxon>Pasteurellales</taxon>
        <taxon>Pasteurellaceae</taxon>
        <taxon>Rodentibacter</taxon>
    </lineage>
</organism>
<protein>
    <submittedName>
        <fullName evidence="2">UDP-4-amino-4, 6-dideoxy-N-acetyl-beta-L-altrosamine N-acetyltransferase</fullName>
    </submittedName>
</protein>
<dbReference type="PROSITE" id="PS51186">
    <property type="entry name" value="GNAT"/>
    <property type="match status" value="1"/>
</dbReference>
<comment type="caution">
    <text evidence="2">The sequence shown here is derived from an EMBL/GenBank/DDBJ whole genome shotgun (WGS) entry which is preliminary data.</text>
</comment>
<dbReference type="OrthoDB" id="5358891at2"/>
<dbReference type="Gene3D" id="3.40.630.30">
    <property type="match status" value="1"/>
</dbReference>
<dbReference type="PANTHER" id="PTHR43415">
    <property type="entry name" value="SPERMIDINE N(1)-ACETYLTRANSFERASE"/>
    <property type="match status" value="1"/>
</dbReference>
<evidence type="ECO:0000313" key="3">
    <source>
        <dbReference type="Proteomes" id="UP000189161"/>
    </source>
</evidence>
<evidence type="ECO:0000259" key="1">
    <source>
        <dbReference type="PROSITE" id="PS51186"/>
    </source>
</evidence>
<name>A0A1V3ITY2_9PAST</name>
<gene>
    <name evidence="2" type="ORF">BKK52_12560</name>
</gene>
<reference evidence="2 3" key="1">
    <citation type="submission" date="2016-10" db="EMBL/GenBank/DDBJ databases">
        <title>Rodentibacter gen. nov. and new species.</title>
        <authorList>
            <person name="Christensen H."/>
        </authorList>
    </citation>
    <scope>NUCLEOTIDE SEQUENCE [LARGE SCALE GENOMIC DNA]</scope>
    <source>
        <strain evidence="2 3">H1987082031</strain>
    </source>
</reference>
<dbReference type="NCBIfam" id="TIGR03585">
    <property type="entry name" value="PseH"/>
    <property type="match status" value="1"/>
</dbReference>
<dbReference type="InterPro" id="IPR000182">
    <property type="entry name" value="GNAT_dom"/>
</dbReference>
<keyword evidence="3" id="KW-1185">Reference proteome</keyword>